<protein>
    <submittedName>
        <fullName evidence="2">Uncharacterized protein</fullName>
    </submittedName>
</protein>
<feature type="non-terminal residue" evidence="2">
    <location>
        <position position="64"/>
    </location>
</feature>
<reference evidence="2 3" key="1">
    <citation type="journal article" date="2019" name="Sci. Rep.">
        <title>Orb-weaving spider Araneus ventricosus genome elucidates the spidroin gene catalogue.</title>
        <authorList>
            <person name="Kono N."/>
            <person name="Nakamura H."/>
            <person name="Ohtoshi R."/>
            <person name="Moran D.A.P."/>
            <person name="Shinohara A."/>
            <person name="Yoshida Y."/>
            <person name="Fujiwara M."/>
            <person name="Mori M."/>
            <person name="Tomita M."/>
            <person name="Arakawa K."/>
        </authorList>
    </citation>
    <scope>NUCLEOTIDE SEQUENCE [LARGE SCALE GENOMIC DNA]</scope>
</reference>
<gene>
    <name evidence="2" type="ORF">AVEN_73409_1</name>
</gene>
<feature type="compositionally biased region" description="Basic and acidic residues" evidence="1">
    <location>
        <begin position="31"/>
        <end position="43"/>
    </location>
</feature>
<accession>A0A4Y2UPA1</accession>
<sequence length="64" mass="7211">MNACNRCCSHSTRSNHDPPRMRTEVGPAVRPRPERLPVRERSLHAARLPRQAAQPAQPPAQGRH</sequence>
<organism evidence="2 3">
    <name type="scientific">Araneus ventricosus</name>
    <name type="common">Orbweaver spider</name>
    <name type="synonym">Epeira ventricosa</name>
    <dbReference type="NCBI Taxonomy" id="182803"/>
    <lineage>
        <taxon>Eukaryota</taxon>
        <taxon>Metazoa</taxon>
        <taxon>Ecdysozoa</taxon>
        <taxon>Arthropoda</taxon>
        <taxon>Chelicerata</taxon>
        <taxon>Arachnida</taxon>
        <taxon>Araneae</taxon>
        <taxon>Araneomorphae</taxon>
        <taxon>Entelegynae</taxon>
        <taxon>Araneoidea</taxon>
        <taxon>Araneidae</taxon>
        <taxon>Araneus</taxon>
    </lineage>
</organism>
<dbReference type="EMBL" id="BGPR01038265">
    <property type="protein sequence ID" value="GBO14082.1"/>
    <property type="molecule type" value="Genomic_DNA"/>
</dbReference>
<dbReference type="AlphaFoldDB" id="A0A4Y2UPA1"/>
<proteinExistence type="predicted"/>
<feature type="region of interest" description="Disordered" evidence="1">
    <location>
        <begin position="1"/>
        <end position="64"/>
    </location>
</feature>
<comment type="caution">
    <text evidence="2">The sequence shown here is derived from an EMBL/GenBank/DDBJ whole genome shotgun (WGS) entry which is preliminary data.</text>
</comment>
<name>A0A4Y2UPA1_ARAVE</name>
<dbReference type="Proteomes" id="UP000499080">
    <property type="component" value="Unassembled WGS sequence"/>
</dbReference>
<evidence type="ECO:0000313" key="3">
    <source>
        <dbReference type="Proteomes" id="UP000499080"/>
    </source>
</evidence>
<feature type="compositionally biased region" description="Basic and acidic residues" evidence="1">
    <location>
        <begin position="14"/>
        <end position="23"/>
    </location>
</feature>
<feature type="compositionally biased region" description="Low complexity" evidence="1">
    <location>
        <begin position="45"/>
        <end position="64"/>
    </location>
</feature>
<evidence type="ECO:0000313" key="2">
    <source>
        <dbReference type="EMBL" id="GBO14082.1"/>
    </source>
</evidence>
<keyword evidence="3" id="KW-1185">Reference proteome</keyword>
<evidence type="ECO:0000256" key="1">
    <source>
        <dbReference type="SAM" id="MobiDB-lite"/>
    </source>
</evidence>